<evidence type="ECO:0000256" key="1">
    <source>
        <dbReference type="SAM" id="MobiDB-lite"/>
    </source>
</evidence>
<feature type="compositionally biased region" description="Polar residues" evidence="1">
    <location>
        <begin position="178"/>
        <end position="195"/>
    </location>
</feature>
<protein>
    <submittedName>
        <fullName evidence="3">Clr5 domain-containing protein</fullName>
    </submittedName>
</protein>
<keyword evidence="4" id="KW-1185">Reference proteome</keyword>
<dbReference type="EMBL" id="MU853781">
    <property type="protein sequence ID" value="KAK3941664.1"/>
    <property type="molecule type" value="Genomic_DNA"/>
</dbReference>
<feature type="region of interest" description="Disordered" evidence="1">
    <location>
        <begin position="229"/>
        <end position="251"/>
    </location>
</feature>
<feature type="domain" description="Clr5" evidence="2">
    <location>
        <begin position="1"/>
        <end position="54"/>
    </location>
</feature>
<feature type="region of interest" description="Disordered" evidence="1">
    <location>
        <begin position="64"/>
        <end position="202"/>
    </location>
</feature>
<dbReference type="PANTHER" id="PTHR38788:SF3">
    <property type="entry name" value="CLR5 DOMAIN-CONTAINING PROTEIN"/>
    <property type="match status" value="1"/>
</dbReference>
<dbReference type="PANTHER" id="PTHR38788">
    <property type="entry name" value="CLR5 DOMAIN-CONTAINING PROTEIN"/>
    <property type="match status" value="1"/>
</dbReference>
<dbReference type="Proteomes" id="UP001303473">
    <property type="component" value="Unassembled WGS sequence"/>
</dbReference>
<name>A0AAN6N9G9_9PEZI</name>
<evidence type="ECO:0000313" key="3">
    <source>
        <dbReference type="EMBL" id="KAK3941664.1"/>
    </source>
</evidence>
<reference evidence="4" key="1">
    <citation type="journal article" date="2023" name="Mol. Phylogenet. Evol.">
        <title>Genome-scale phylogeny and comparative genomics of the fungal order Sordariales.</title>
        <authorList>
            <person name="Hensen N."/>
            <person name="Bonometti L."/>
            <person name="Westerberg I."/>
            <person name="Brannstrom I.O."/>
            <person name="Guillou S."/>
            <person name="Cros-Aarteil S."/>
            <person name="Calhoun S."/>
            <person name="Haridas S."/>
            <person name="Kuo A."/>
            <person name="Mondo S."/>
            <person name="Pangilinan J."/>
            <person name="Riley R."/>
            <person name="LaButti K."/>
            <person name="Andreopoulos B."/>
            <person name="Lipzen A."/>
            <person name="Chen C."/>
            <person name="Yan M."/>
            <person name="Daum C."/>
            <person name="Ng V."/>
            <person name="Clum A."/>
            <person name="Steindorff A."/>
            <person name="Ohm R.A."/>
            <person name="Martin F."/>
            <person name="Silar P."/>
            <person name="Natvig D.O."/>
            <person name="Lalanne C."/>
            <person name="Gautier V."/>
            <person name="Ament-Velasquez S.L."/>
            <person name="Kruys A."/>
            <person name="Hutchinson M.I."/>
            <person name="Powell A.J."/>
            <person name="Barry K."/>
            <person name="Miller A.N."/>
            <person name="Grigoriev I.V."/>
            <person name="Debuchy R."/>
            <person name="Gladieux P."/>
            <person name="Hiltunen Thoren M."/>
            <person name="Johannesson H."/>
        </authorList>
    </citation>
    <scope>NUCLEOTIDE SEQUENCE [LARGE SCALE GENOMIC DNA]</scope>
    <source>
        <strain evidence="4">CBS 340.73</strain>
    </source>
</reference>
<proteinExistence type="predicted"/>
<dbReference type="Pfam" id="PF14420">
    <property type="entry name" value="Clr5"/>
    <property type="match status" value="1"/>
</dbReference>
<accession>A0AAN6N9G9</accession>
<comment type="caution">
    <text evidence="3">The sequence shown here is derived from an EMBL/GenBank/DDBJ whole genome shotgun (WGS) entry which is preliminary data.</text>
</comment>
<sequence length="300" mass="33898">MTKQWNDYRDVIVGLYKMESKPLHEVRRIMEDEYNFKASIRAYRSRFIRWGIYKYACRKRKDSIASVSDRTASSSLTSTFSRDTGGELPSQSQSNVSFPRSRSSTPSSSLHSISRHDSNVSSQGSTFGEIAFSRRRASVAERSPAMPMPKRLEPRRHSHYNQKNTMTSPPHTHRQGPPSGQQPMHSMAPLSSPSQHHGAFATPTTLPFNFSFDQQTSLQTNYNSQLISPAESEEHEDDGPPYHLLPAPRGQLAPTLPSVQDATSFSHHHHHHPQMMWYNNQMGYNFPLGDGSKTQTGLVV</sequence>
<dbReference type="InterPro" id="IPR025676">
    <property type="entry name" value="Clr5_dom"/>
</dbReference>
<organism evidence="3 4">
    <name type="scientific">Diplogelasinospora grovesii</name>
    <dbReference type="NCBI Taxonomy" id="303347"/>
    <lineage>
        <taxon>Eukaryota</taxon>
        <taxon>Fungi</taxon>
        <taxon>Dikarya</taxon>
        <taxon>Ascomycota</taxon>
        <taxon>Pezizomycotina</taxon>
        <taxon>Sordariomycetes</taxon>
        <taxon>Sordariomycetidae</taxon>
        <taxon>Sordariales</taxon>
        <taxon>Diplogelasinosporaceae</taxon>
        <taxon>Diplogelasinospora</taxon>
    </lineage>
</organism>
<feature type="compositionally biased region" description="Polar residues" evidence="1">
    <location>
        <begin position="65"/>
        <end position="82"/>
    </location>
</feature>
<evidence type="ECO:0000259" key="2">
    <source>
        <dbReference type="Pfam" id="PF14420"/>
    </source>
</evidence>
<feature type="compositionally biased region" description="Low complexity" evidence="1">
    <location>
        <begin position="97"/>
        <end position="112"/>
    </location>
</feature>
<feature type="compositionally biased region" description="Polar residues" evidence="1">
    <location>
        <begin position="161"/>
        <end position="170"/>
    </location>
</feature>
<gene>
    <name evidence="3" type="ORF">QBC46DRAFT_430572</name>
</gene>
<dbReference type="AlphaFoldDB" id="A0AAN6N9G9"/>
<evidence type="ECO:0000313" key="4">
    <source>
        <dbReference type="Proteomes" id="UP001303473"/>
    </source>
</evidence>